<evidence type="ECO:0000313" key="1">
    <source>
        <dbReference type="EMBL" id="JAD85350.1"/>
    </source>
</evidence>
<protein>
    <submittedName>
        <fullName evidence="1">Uncharacterized protein</fullName>
    </submittedName>
</protein>
<sequence length="40" mass="3650">MPRAAEGASPATAARGTEDGSASGVVGSGWAGRTAGSASS</sequence>
<reference evidence="1" key="2">
    <citation type="journal article" date="2015" name="Data Brief">
        <title>Shoot transcriptome of the giant reed, Arundo donax.</title>
        <authorList>
            <person name="Barrero R.A."/>
            <person name="Guerrero F.D."/>
            <person name="Moolhuijzen P."/>
            <person name="Goolsby J.A."/>
            <person name="Tidwell J."/>
            <person name="Bellgard S.E."/>
            <person name="Bellgard M.I."/>
        </authorList>
    </citation>
    <scope>NUCLEOTIDE SEQUENCE</scope>
    <source>
        <tissue evidence="1">Shoot tissue taken approximately 20 cm above the soil surface</tissue>
    </source>
</reference>
<proteinExistence type="predicted"/>
<dbReference type="AlphaFoldDB" id="A0A0A9IKB9"/>
<reference evidence="1" key="1">
    <citation type="submission" date="2014-09" db="EMBL/GenBank/DDBJ databases">
        <authorList>
            <person name="Magalhaes I.L.F."/>
            <person name="Oliveira U."/>
            <person name="Santos F.R."/>
            <person name="Vidigal T.H.D.A."/>
            <person name="Brescovit A.D."/>
            <person name="Santos A.J."/>
        </authorList>
    </citation>
    <scope>NUCLEOTIDE SEQUENCE</scope>
    <source>
        <tissue evidence="1">Shoot tissue taken approximately 20 cm above the soil surface</tissue>
    </source>
</reference>
<accession>A0A0A9IKB9</accession>
<dbReference type="EMBL" id="GBRH01212545">
    <property type="protein sequence ID" value="JAD85350.1"/>
    <property type="molecule type" value="Transcribed_RNA"/>
</dbReference>
<name>A0A0A9IKB9_ARUDO</name>
<organism evidence="1">
    <name type="scientific">Arundo donax</name>
    <name type="common">Giant reed</name>
    <name type="synonym">Donax arundinaceus</name>
    <dbReference type="NCBI Taxonomy" id="35708"/>
    <lineage>
        <taxon>Eukaryota</taxon>
        <taxon>Viridiplantae</taxon>
        <taxon>Streptophyta</taxon>
        <taxon>Embryophyta</taxon>
        <taxon>Tracheophyta</taxon>
        <taxon>Spermatophyta</taxon>
        <taxon>Magnoliopsida</taxon>
        <taxon>Liliopsida</taxon>
        <taxon>Poales</taxon>
        <taxon>Poaceae</taxon>
        <taxon>PACMAD clade</taxon>
        <taxon>Arundinoideae</taxon>
        <taxon>Arundineae</taxon>
        <taxon>Arundo</taxon>
    </lineage>
</organism>